<sequence length="87" mass="9588">MTWMVGSPLLSWSILAPSPSLFPPDHQSEWVLDPGANHISVLVFAIHKCRCTVHSGDLQYLLLAAHRIRPYRITPRFSSASGGFASS</sequence>
<gene>
    <name evidence="2" type="ORF">BO72DRAFT_452287</name>
</gene>
<protein>
    <recommendedName>
        <fullName evidence="4">Secreted protein</fullName>
    </recommendedName>
</protein>
<evidence type="ECO:0008006" key="4">
    <source>
        <dbReference type="Google" id="ProtNLM"/>
    </source>
</evidence>
<proteinExistence type="predicted"/>
<dbReference type="GeneID" id="63863029"/>
<keyword evidence="1" id="KW-0732">Signal</keyword>
<feature type="chain" id="PRO_5034416327" description="Secreted protein" evidence="1">
    <location>
        <begin position="17"/>
        <end position="87"/>
    </location>
</feature>
<dbReference type="Proteomes" id="UP000249789">
    <property type="component" value="Unassembled WGS sequence"/>
</dbReference>
<dbReference type="EMBL" id="KZ824688">
    <property type="protein sequence ID" value="RAK72796.1"/>
    <property type="molecule type" value="Genomic_DNA"/>
</dbReference>
<dbReference type="RefSeq" id="XP_040796808.1">
    <property type="nucleotide sequence ID" value="XM_040945696.1"/>
</dbReference>
<name>A0A8G1VV44_9EURO</name>
<reference evidence="2 3" key="1">
    <citation type="submission" date="2018-02" db="EMBL/GenBank/DDBJ databases">
        <title>The genomes of Aspergillus section Nigri reveals drivers in fungal speciation.</title>
        <authorList>
            <consortium name="DOE Joint Genome Institute"/>
            <person name="Vesth T.C."/>
            <person name="Nybo J."/>
            <person name="Theobald S."/>
            <person name="Brandl J."/>
            <person name="Frisvad J.C."/>
            <person name="Nielsen K.F."/>
            <person name="Lyhne E.K."/>
            <person name="Kogle M.E."/>
            <person name="Kuo A."/>
            <person name="Riley R."/>
            <person name="Clum A."/>
            <person name="Nolan M."/>
            <person name="Lipzen A."/>
            <person name="Salamov A."/>
            <person name="Henrissat B."/>
            <person name="Wiebenga A."/>
            <person name="De vries R.P."/>
            <person name="Grigoriev I.V."/>
            <person name="Mortensen U.H."/>
            <person name="Andersen M.R."/>
            <person name="Baker S.E."/>
        </authorList>
    </citation>
    <scope>NUCLEOTIDE SEQUENCE [LARGE SCALE GENOMIC DNA]</scope>
    <source>
        <strain evidence="2 3">CBS 313.89</strain>
    </source>
</reference>
<accession>A0A8G1VV44</accession>
<evidence type="ECO:0000256" key="1">
    <source>
        <dbReference type="SAM" id="SignalP"/>
    </source>
</evidence>
<dbReference type="VEuPathDB" id="FungiDB:BO72DRAFT_452287"/>
<dbReference type="AlphaFoldDB" id="A0A8G1VV44"/>
<keyword evidence="3" id="KW-1185">Reference proteome</keyword>
<evidence type="ECO:0000313" key="3">
    <source>
        <dbReference type="Proteomes" id="UP000249789"/>
    </source>
</evidence>
<feature type="signal peptide" evidence="1">
    <location>
        <begin position="1"/>
        <end position="16"/>
    </location>
</feature>
<organism evidence="2 3">
    <name type="scientific">Aspergillus fijiensis CBS 313.89</name>
    <dbReference type="NCBI Taxonomy" id="1448319"/>
    <lineage>
        <taxon>Eukaryota</taxon>
        <taxon>Fungi</taxon>
        <taxon>Dikarya</taxon>
        <taxon>Ascomycota</taxon>
        <taxon>Pezizomycotina</taxon>
        <taxon>Eurotiomycetes</taxon>
        <taxon>Eurotiomycetidae</taxon>
        <taxon>Eurotiales</taxon>
        <taxon>Aspergillaceae</taxon>
        <taxon>Aspergillus</taxon>
    </lineage>
</organism>
<evidence type="ECO:0000313" key="2">
    <source>
        <dbReference type="EMBL" id="RAK72796.1"/>
    </source>
</evidence>